<feature type="domain" description="MRH" evidence="11">
    <location>
        <begin position="1522"/>
        <end position="1658"/>
    </location>
</feature>
<dbReference type="InParanoid" id="A0A1X7US27"/>
<keyword evidence="13" id="KW-1185">Reference proteome</keyword>
<dbReference type="Pfam" id="PF00878">
    <property type="entry name" value="CIMR"/>
    <property type="match status" value="10"/>
</dbReference>
<feature type="domain" description="MRH" evidence="11">
    <location>
        <begin position="651"/>
        <end position="788"/>
    </location>
</feature>
<evidence type="ECO:0000256" key="3">
    <source>
        <dbReference type="ARBA" id="ARBA00022692"/>
    </source>
</evidence>
<dbReference type="Proteomes" id="UP000007879">
    <property type="component" value="Unassembled WGS sequence"/>
</dbReference>
<dbReference type="STRING" id="400682.A0A1X7US27"/>
<evidence type="ECO:0000256" key="9">
    <source>
        <dbReference type="SAM" id="Phobius"/>
    </source>
</evidence>
<feature type="transmembrane region" description="Helical" evidence="9">
    <location>
        <begin position="2243"/>
        <end position="2267"/>
    </location>
</feature>
<feature type="domain" description="MRH" evidence="11">
    <location>
        <begin position="793"/>
        <end position="939"/>
    </location>
</feature>
<dbReference type="PANTHER" id="PTHR15071">
    <property type="entry name" value="MANNOSE-6-PHOSPHATE RECEPTOR FAMILY MEMBER"/>
    <property type="match status" value="1"/>
</dbReference>
<keyword evidence="3 9" id="KW-0812">Transmembrane</keyword>
<dbReference type="GO" id="GO:0038023">
    <property type="term" value="F:signaling receptor activity"/>
    <property type="evidence" value="ECO:0007669"/>
    <property type="project" value="InterPro"/>
</dbReference>
<organism evidence="12">
    <name type="scientific">Amphimedon queenslandica</name>
    <name type="common">Sponge</name>
    <dbReference type="NCBI Taxonomy" id="400682"/>
    <lineage>
        <taxon>Eukaryota</taxon>
        <taxon>Metazoa</taxon>
        <taxon>Porifera</taxon>
        <taxon>Demospongiae</taxon>
        <taxon>Heteroscleromorpha</taxon>
        <taxon>Haplosclerida</taxon>
        <taxon>Niphatidae</taxon>
        <taxon>Amphimedon</taxon>
    </lineage>
</organism>
<feature type="domain" description="MRH" evidence="11">
    <location>
        <begin position="1942"/>
        <end position="2076"/>
    </location>
</feature>
<evidence type="ECO:0000313" key="12">
    <source>
        <dbReference type="EnsemblMetazoa" id="Aqu2.1.30583_001"/>
    </source>
</evidence>
<dbReference type="GO" id="GO:0010008">
    <property type="term" value="C:endosome membrane"/>
    <property type="evidence" value="ECO:0007669"/>
    <property type="project" value="UniProtKB-SubCell"/>
</dbReference>
<evidence type="ECO:0000256" key="2">
    <source>
        <dbReference type="ARBA" id="ARBA00022448"/>
    </source>
</evidence>
<evidence type="ECO:0000313" key="13">
    <source>
        <dbReference type="Proteomes" id="UP000007879"/>
    </source>
</evidence>
<dbReference type="KEGG" id="aqu:100631698"/>
<evidence type="ECO:0000259" key="11">
    <source>
        <dbReference type="PROSITE" id="PS51914"/>
    </source>
</evidence>
<reference evidence="13" key="1">
    <citation type="journal article" date="2010" name="Nature">
        <title>The Amphimedon queenslandica genome and the evolution of animal complexity.</title>
        <authorList>
            <person name="Srivastava M."/>
            <person name="Simakov O."/>
            <person name="Chapman J."/>
            <person name="Fahey B."/>
            <person name="Gauthier M.E."/>
            <person name="Mitros T."/>
            <person name="Richards G.S."/>
            <person name="Conaco C."/>
            <person name="Dacre M."/>
            <person name="Hellsten U."/>
            <person name="Larroux C."/>
            <person name="Putnam N.H."/>
            <person name="Stanke M."/>
            <person name="Adamska M."/>
            <person name="Darling A."/>
            <person name="Degnan S.M."/>
            <person name="Oakley T.H."/>
            <person name="Plachetzki D.C."/>
            <person name="Zhai Y."/>
            <person name="Adamski M."/>
            <person name="Calcino A."/>
            <person name="Cummins S.F."/>
            <person name="Goodstein D.M."/>
            <person name="Harris C."/>
            <person name="Jackson D.J."/>
            <person name="Leys S.P."/>
            <person name="Shu S."/>
            <person name="Woodcroft B.J."/>
            <person name="Vervoort M."/>
            <person name="Kosik K.S."/>
            <person name="Manning G."/>
            <person name="Degnan B.M."/>
            <person name="Rokhsar D.S."/>
        </authorList>
    </citation>
    <scope>NUCLEOTIDE SEQUENCE [LARGE SCALE GENOMIC DNA]</scope>
</reference>
<feature type="domain" description="MRH" evidence="11">
    <location>
        <begin position="947"/>
        <end position="1092"/>
    </location>
</feature>
<feature type="domain" description="MRH" evidence="11">
    <location>
        <begin position="494"/>
        <end position="645"/>
    </location>
</feature>
<protein>
    <recommendedName>
        <fullName evidence="11">MRH domain-containing protein</fullName>
    </recommendedName>
</protein>
<feature type="region of interest" description="Disordered" evidence="8">
    <location>
        <begin position="2300"/>
        <end position="2346"/>
    </location>
</feature>
<feature type="domain" description="MRH" evidence="11">
    <location>
        <begin position="184"/>
        <end position="343"/>
    </location>
</feature>
<dbReference type="eggNOG" id="KOG4504">
    <property type="taxonomic scope" value="Eukaryota"/>
</dbReference>
<feature type="compositionally biased region" description="Acidic residues" evidence="8">
    <location>
        <begin position="2300"/>
        <end position="2314"/>
    </location>
</feature>
<feature type="domain" description="MRH" evidence="11">
    <location>
        <begin position="349"/>
        <end position="490"/>
    </location>
</feature>
<dbReference type="PANTHER" id="PTHR15071:SF0">
    <property type="entry name" value="MANNOSE 6-PHOSPHATE RECEPTOR-LIKE PROTEIN 1"/>
    <property type="match status" value="1"/>
</dbReference>
<evidence type="ECO:0000256" key="10">
    <source>
        <dbReference type="SAM" id="SignalP"/>
    </source>
</evidence>
<dbReference type="OrthoDB" id="4504960at2759"/>
<keyword evidence="4 10" id="KW-0732">Signal</keyword>
<proteinExistence type="predicted"/>
<feature type="domain" description="MRH" evidence="11">
    <location>
        <begin position="1371"/>
        <end position="1512"/>
    </location>
</feature>
<comment type="subcellular location">
    <subcellularLocation>
        <location evidence="1">Endomembrane system</location>
    </subcellularLocation>
</comment>
<dbReference type="GO" id="GO:0007041">
    <property type="term" value="P:lysosomal transport"/>
    <property type="evidence" value="ECO:0007669"/>
    <property type="project" value="InterPro"/>
</dbReference>
<dbReference type="InterPro" id="IPR000479">
    <property type="entry name" value="CIMR_rpt"/>
</dbReference>
<dbReference type="Gene3D" id="2.70.130.10">
    <property type="entry name" value="Mannose-6-phosphate receptor binding domain"/>
    <property type="match status" value="15"/>
</dbReference>
<keyword evidence="7" id="KW-1015">Disulfide bond</keyword>
<keyword evidence="2" id="KW-0813">Transport</keyword>
<keyword evidence="6 9" id="KW-0472">Membrane</keyword>
<dbReference type="InterPro" id="IPR044865">
    <property type="entry name" value="MRH_dom"/>
</dbReference>
<dbReference type="GO" id="GO:0005537">
    <property type="term" value="F:D-mannose binding"/>
    <property type="evidence" value="ECO:0007669"/>
    <property type="project" value="InterPro"/>
</dbReference>
<evidence type="ECO:0000256" key="5">
    <source>
        <dbReference type="ARBA" id="ARBA00022989"/>
    </source>
</evidence>
<sequence length="2346" mass="257080">MAEWSFKVTLLLLLLFRLCFTGATEWKHCPLNCNQNYNIGGEYNVSLSSLSGVWPAVYYHSNDVNSLQNIPTFFNLSVCAPLSSTVVNCDGDHVCYTTDFNSFYSLASHGSCAYKSENRMLTLSYHYSAAGSSQFGNGNVTITLVCGVSIGVPEIIEGDPHTGSIEILWSTSSVCKSVGQRNETKCYLVDHYYYNGLQASFVDLSGLYRKSGYEASNTERPGLQFIISVCQPIYTGGPCDNSMICLYSNDSQVSVSSSVSLPSPLALFSHSNTTTPSFEGSDVVVTYPITAHWVSAQCSSSAYVKIKFRCPSKNQDLGPTLEFVDDLLCQINFLWTTNHACDVTRVVSSTCTLTLPYGVAFDLSGLKEVQVNDSSNQYQYDLKPCSVGLNTPCARTGDADVIHSIQTNRKSGICLVIGRGTGKLRYIDNGLSLTYGLGDTCHNGLPRTTIITFLCPNDVKTNCSGDCVTFVAEEHCVYQFEWITTAACLATSGSKCKFELHHVSYNFGLLTEDTNPIYAAVSTGHDSICYLINPCGNLEVTNKTYTPSYYCNNRIAPSACSGSSVCQIKEHGDPVPMGSFNLQDSSTLRTIDHSVIGISSISSGKSAFIQYICQTGALLTTPVYISQFTDSITEFHWYTSAACPEAYAVGSNCLVTETRTGFVFNLTSLSQHTLHFTDSVSNYHYMVRVCSSLPYSSNSKCNNNTAVCQDTGLRNFSAGQQNATLTYDDSVLKLVYTNGDTCSNGSRRKSTVVFLCDVNARDPAIQSVTEVRHCDYLIEVKTMFACPPAYQSKECVYFSSNGDTYDLLELAKSEGNWQAQSSDGSVYLINVCRPLNLQGVGHCNPLSAVCRIVQSTGFDLGYFSSASLRNGSGEASLVLTYKYKQSVNGASCPLVTTEIQFVCNHSVSIANGPRHVSGGNEDNPCHYIFRWETRVACPVVTSNDTSHFCNVTDVARGYTFNLEPLRAHQHIYTVNDTKKNYQYFLSICDSLQKKESLCNRDGITGCQVINNTSAFVTGTYSNMELLYREESVILKYSGGSHCTTGNLTRSMEIDFICDRSAGSNYFGYPKSVDESEHCHYLFTWETSLVCLPVTLDCMTGGGMYDLRPLMQTRDWQVDTGNGTVTLSVCQPVSESSRCPQTFGIGACFGSSILGHVTGNLIVISEGTLQLSYHNGDICSADGLRKITVITFHCNKGVGAGAPVLVSPLDSCIINFNWDTIYACSQYGSSANWTIQNPVTGQVYNLTQLKPVLSAISVDKKYNFTIGLAGHTVPCGRSNDSVSICQTSLSDNRSFVVARSSNFSLTVTGGKAQVTYENGDLCNHVHIKRKAVIYFEYDPRSDFLEALSEEECEYSFIVYTPLVREKTLHIGIECSLQNFPDLSWFSSQRMRPITIGSSAKLYFSVCQPISNNNQVVNSGYESCSDFAGACIINGSTVLNLGRPSVHHPPEVASSGNGVIITYVSGSQCGNSNYVTKIWLTCSNTTASDRPSIVSSSHSCEYIILWPSRHACPFAIPSTNVSDHVCSIQDPYDGTLFDLTVLSNNSYVIDTSGKFIIGLCGKIKNAPLGCNHNGVGICHFSGNHWMMMANSSHKITMVSHSPHTLDVVYTVGASCAGGSTWLIVIRLYCSLLQSSEKPILKSTSNCEVQFDWPISSLCISKTEGCYAMSSQNVLFDLDRLVPKSWQGTYLHDGVLGRFNLSICRNLNPTVSEGLNCYPGPAGICLQPDVSLSNSFLNLGRMSAKPNVSNRSIVLNYTEGSSCGHNQNICTTVNLVCGSGSSDSPILRAVDSCHYFIDWKTEVACNETVTVNGSCILEDTQSGIQYNFNSLAKPLIFLDAGVSFSICLCPGYLCKKSFILNTTSSKVLGQFQEMVVYPETGAEVLYQNGDGCPGRSNFSSIVFMRCDRSILNETGRFIWEKELSDNECQKYFSWWTPLACPTTEVVCVAHKPGSSFYYDFSPLHTTSGYWTVIDENHNKYFISICGPIHGIAGCAGDASVCVHKNDGTYQNLAYSSTQSITFNANGNPVIKFHGPKLSTLPQPYSVTVELICGLQSLSLHSHTSSSVRFEWYTTFACPNTNNVHLQKDCSSYVETDSVYTFYPSKLSKQYTLSVGRFTYYINFCDNAPKCSSGMSSCRIDNGNNGGKLNLGSTSSRLVYIDSYKMQISFVGNDGNTTVIVECVGSNFNKHYQLDTIMLENEYTTVHGKLNVVFKMFTSVGCQLKTPSSEPSGHSPTTTSHASTKSIVVVITILAVILCLIVVSIVIVFLWNKDLRQSLFFRLFGSKSNEPVRYMRAKTRDTLLDNESEEDSDEELEVFQETSLDTKGKSPLLVDIDDKGKGSDEELLDL</sequence>
<feature type="domain" description="MRH" evidence="11">
    <location>
        <begin position="1238"/>
        <end position="1365"/>
    </location>
</feature>
<keyword evidence="5 9" id="KW-1133">Transmembrane helix</keyword>
<feature type="domain" description="MRH" evidence="11">
    <location>
        <begin position="1095"/>
        <end position="1225"/>
    </location>
</feature>
<reference evidence="12" key="2">
    <citation type="submission" date="2017-05" db="UniProtKB">
        <authorList>
            <consortium name="EnsemblMetazoa"/>
        </authorList>
    </citation>
    <scope>IDENTIFICATION</scope>
</reference>
<dbReference type="SUPFAM" id="SSF50911">
    <property type="entry name" value="Mannose 6-phosphate receptor domain"/>
    <property type="match status" value="15"/>
</dbReference>
<dbReference type="PROSITE" id="PS51914">
    <property type="entry name" value="MRH"/>
    <property type="match status" value="14"/>
</dbReference>
<feature type="chain" id="PRO_5012349621" description="MRH domain-containing protein" evidence="10">
    <location>
        <begin position="24"/>
        <end position="2346"/>
    </location>
</feature>
<evidence type="ECO:0000256" key="8">
    <source>
        <dbReference type="SAM" id="MobiDB-lite"/>
    </source>
</evidence>
<dbReference type="SMR" id="A0A1X7US27"/>
<feature type="domain" description="MRH" evidence="11">
    <location>
        <begin position="31"/>
        <end position="177"/>
    </location>
</feature>
<name>A0A1X7US27_AMPQE</name>
<evidence type="ECO:0000256" key="7">
    <source>
        <dbReference type="ARBA" id="ARBA00023157"/>
    </source>
</evidence>
<dbReference type="EnsemblMetazoa" id="Aqu2.1.30583_001">
    <property type="protein sequence ID" value="Aqu2.1.30583_001"/>
    <property type="gene ID" value="Aqu2.1.30583"/>
</dbReference>
<dbReference type="SMART" id="SM01404">
    <property type="entry name" value="CIMR"/>
    <property type="match status" value="14"/>
</dbReference>
<feature type="domain" description="MRH" evidence="11">
    <location>
        <begin position="1675"/>
        <end position="1804"/>
    </location>
</feature>
<feature type="signal peptide" evidence="10">
    <location>
        <begin position="1"/>
        <end position="23"/>
    </location>
</feature>
<dbReference type="InterPro" id="IPR009011">
    <property type="entry name" value="Man6P_isomerase_rcpt-bd_dom_sf"/>
</dbReference>
<dbReference type="GO" id="GO:0000139">
    <property type="term" value="C:Golgi membrane"/>
    <property type="evidence" value="ECO:0007669"/>
    <property type="project" value="UniProtKB-SubCell"/>
</dbReference>
<evidence type="ECO:0000256" key="4">
    <source>
        <dbReference type="ARBA" id="ARBA00022729"/>
    </source>
</evidence>
<dbReference type="EnsemblMetazoa" id="XM_019997058.1">
    <property type="protein sequence ID" value="XP_019852617.1"/>
    <property type="gene ID" value="LOC100631698"/>
</dbReference>
<gene>
    <name evidence="12" type="primary">100631698</name>
</gene>
<accession>A0A1X7US27</accession>
<feature type="domain" description="MRH" evidence="11">
    <location>
        <begin position="1810"/>
        <end position="1939"/>
    </location>
</feature>
<evidence type="ECO:0000256" key="6">
    <source>
        <dbReference type="ARBA" id="ARBA00023136"/>
    </source>
</evidence>
<evidence type="ECO:0000256" key="1">
    <source>
        <dbReference type="ARBA" id="ARBA00004308"/>
    </source>
</evidence>